<keyword evidence="7" id="KW-0539">Nucleus</keyword>
<keyword evidence="5" id="KW-0811">Translocation</keyword>
<reference evidence="10 11" key="1">
    <citation type="submission" date="2017-05" db="EMBL/GenBank/DDBJ databases">
        <title>Draft genome sequence of Elsinoe australis.</title>
        <authorList>
            <person name="Cheng Q."/>
        </authorList>
    </citation>
    <scope>NUCLEOTIDE SEQUENCE [LARGE SCALE GENOMIC DNA]</scope>
    <source>
        <strain evidence="10 11">NL1</strain>
    </source>
</reference>
<keyword evidence="6" id="KW-0906">Nuclear pore complex</keyword>
<dbReference type="GO" id="GO:0006406">
    <property type="term" value="P:mRNA export from nucleus"/>
    <property type="evidence" value="ECO:0007669"/>
    <property type="project" value="TreeGrafter"/>
</dbReference>
<evidence type="ECO:0000313" key="11">
    <source>
        <dbReference type="Proteomes" id="UP000243723"/>
    </source>
</evidence>
<organism evidence="10 11">
    <name type="scientific">Elsinoe australis</name>
    <dbReference type="NCBI Taxonomy" id="40998"/>
    <lineage>
        <taxon>Eukaryota</taxon>
        <taxon>Fungi</taxon>
        <taxon>Dikarya</taxon>
        <taxon>Ascomycota</taxon>
        <taxon>Pezizomycotina</taxon>
        <taxon>Dothideomycetes</taxon>
        <taxon>Dothideomycetidae</taxon>
        <taxon>Myriangiales</taxon>
        <taxon>Elsinoaceae</taxon>
        <taxon>Elsinoe</taxon>
    </lineage>
</organism>
<evidence type="ECO:0000256" key="3">
    <source>
        <dbReference type="ARBA" id="ARBA00022816"/>
    </source>
</evidence>
<dbReference type="GO" id="GO:0000056">
    <property type="term" value="P:ribosomal small subunit export from nucleus"/>
    <property type="evidence" value="ECO:0007669"/>
    <property type="project" value="InterPro"/>
</dbReference>
<gene>
    <name evidence="10" type="ORF">B9Z65_4308</name>
</gene>
<evidence type="ECO:0000256" key="2">
    <source>
        <dbReference type="ARBA" id="ARBA00022448"/>
    </source>
</evidence>
<keyword evidence="3" id="KW-0509">mRNA transport</keyword>
<dbReference type="PANTHER" id="PTHR13257:SF0">
    <property type="entry name" value="NUCLEAR PORE COMPLEX PROTEIN NUP88"/>
    <property type="match status" value="1"/>
</dbReference>
<comment type="caution">
    <text evidence="10">The sequence shown here is derived from an EMBL/GenBank/DDBJ whole genome shotgun (WGS) entry which is preliminary data.</text>
</comment>
<evidence type="ECO:0000256" key="7">
    <source>
        <dbReference type="ARBA" id="ARBA00023242"/>
    </source>
</evidence>
<proteinExistence type="predicted"/>
<dbReference type="InterPro" id="IPR018159">
    <property type="entry name" value="Spectrin/alpha-actinin"/>
</dbReference>
<keyword evidence="4" id="KW-0653">Protein transport</keyword>
<protein>
    <recommendedName>
        <fullName evidence="12">Nucleoporin NUP82</fullName>
    </recommendedName>
</protein>
<evidence type="ECO:0000256" key="6">
    <source>
        <dbReference type="ARBA" id="ARBA00023132"/>
    </source>
</evidence>
<dbReference type="GO" id="GO:0006606">
    <property type="term" value="P:protein import into nucleus"/>
    <property type="evidence" value="ECO:0007669"/>
    <property type="project" value="TreeGrafter"/>
</dbReference>
<name>A0A2P7Z2G1_9PEZI</name>
<keyword evidence="2" id="KW-0813">Transport</keyword>
<dbReference type="GO" id="GO:0017056">
    <property type="term" value="F:structural constituent of nuclear pore"/>
    <property type="evidence" value="ECO:0007669"/>
    <property type="project" value="InterPro"/>
</dbReference>
<feature type="compositionally biased region" description="Polar residues" evidence="9">
    <location>
        <begin position="21"/>
        <end position="35"/>
    </location>
</feature>
<evidence type="ECO:0000256" key="5">
    <source>
        <dbReference type="ARBA" id="ARBA00023010"/>
    </source>
</evidence>
<accession>A0A2P7Z2G1</accession>
<comment type="subcellular location">
    <subcellularLocation>
        <location evidence="1">Nucleus</location>
        <location evidence="1">Nuclear pore complex</location>
    </subcellularLocation>
</comment>
<dbReference type="InterPro" id="IPR037700">
    <property type="entry name" value="NUP88/NUP82"/>
</dbReference>
<evidence type="ECO:0000313" key="10">
    <source>
        <dbReference type="EMBL" id="PSK42394.1"/>
    </source>
</evidence>
<dbReference type="CDD" id="cd00176">
    <property type="entry name" value="SPEC"/>
    <property type="match status" value="1"/>
</dbReference>
<dbReference type="Proteomes" id="UP000243723">
    <property type="component" value="Unassembled WGS sequence"/>
</dbReference>
<keyword evidence="11" id="KW-1185">Reference proteome</keyword>
<dbReference type="PANTHER" id="PTHR13257">
    <property type="entry name" value="NUCLEOPORIN NUP84-RELATED"/>
    <property type="match status" value="1"/>
</dbReference>
<keyword evidence="8" id="KW-0175">Coiled coil</keyword>
<feature type="coiled-coil region" evidence="8">
    <location>
        <begin position="677"/>
        <end position="731"/>
    </location>
</feature>
<evidence type="ECO:0008006" key="12">
    <source>
        <dbReference type="Google" id="ProtNLM"/>
    </source>
</evidence>
<evidence type="ECO:0000256" key="8">
    <source>
        <dbReference type="SAM" id="Coils"/>
    </source>
</evidence>
<dbReference type="AlphaFoldDB" id="A0A2P7Z2G1"/>
<evidence type="ECO:0000256" key="1">
    <source>
        <dbReference type="ARBA" id="ARBA00004567"/>
    </source>
</evidence>
<evidence type="ECO:0000256" key="4">
    <source>
        <dbReference type="ARBA" id="ARBA00022927"/>
    </source>
</evidence>
<dbReference type="STRING" id="40998.A0A2P7Z2G1"/>
<dbReference type="OrthoDB" id="341482at2759"/>
<feature type="region of interest" description="Disordered" evidence="9">
    <location>
        <begin position="21"/>
        <end position="43"/>
    </location>
</feature>
<dbReference type="EMBL" id="NHZQ01000335">
    <property type="protein sequence ID" value="PSK42394.1"/>
    <property type="molecule type" value="Genomic_DNA"/>
</dbReference>
<sequence length="836" mass="92411">MKVVGHTPAWLSRPSTGFQVFQPTERSKSQSTLSNGYGKKIDHRGPARTLARRGTEIFFVVENEIRWTDLIALKESGDNEKEKHSRVLKAPVAGQIRQLVISPLGDYLAIVTSHTVHVAILPTRFDNASEGQVRLKTFHLGPTAHVLEQAPLASVLWHPFGALGSCLVTVATDACVRLWELNRENRHSFDEPALALDLKKLANASSYGEDMRASVYGTSKGFSPDMVEMEVAAACFGGIGSQDELGWAPMTLWVAMTEGDIYALCPLLPSKWQPAFTTIPSLSTSVVSKASILDRDPDTSEEERRQAIQQQKWLADIDAQEPLLELLPGGLETVEVYQRPAHPPAIPKLQGPFHLSPEPDLGDISDIIAIAPRIDDEEFDEEEEDEYGEPTSRSGLSIGLVCLLTKSATVHICLDLNGVEAKWLPSRRGAFATPLSQSDESSMLVLESIELGSEDAQNGWPALTANIPDRYVASEPLYEQHPGGRYSFLVTQSTGVHSLTLNPWIQNLEDELSGPSDTGSSFRIALLHDSERTLVTPLINIASPNPSTPAALSVIDSDLSHFILTLSSNQPYSASIDLPLPLNPTDPYAPSTAQLLLPSSEVREPYIPARDFFAPSQLSTFIDQTLHSGKSRLKRSDLNSQVRLSPATLQLMTEAHRILSDETNRLGLAAADLFRRCQRMQAELAEQVHRVREIRDRAEDVGGREKVEDRLKGIRERDERLQKRVEAVRRKVAGLQGGTVSKREEAWGKEAKEVEDSLESGLEERVKRVKELKDGLVVRANEVKDEAEERQEESSRVPSEIRRKKLDQVMLLLERETALVEAVSDRLGKLSGLGGR</sequence>
<dbReference type="GO" id="GO:0000055">
    <property type="term" value="P:ribosomal large subunit export from nucleus"/>
    <property type="evidence" value="ECO:0007669"/>
    <property type="project" value="InterPro"/>
</dbReference>
<dbReference type="GO" id="GO:0005643">
    <property type="term" value="C:nuclear pore"/>
    <property type="evidence" value="ECO:0007669"/>
    <property type="project" value="UniProtKB-SubCell"/>
</dbReference>
<evidence type="ECO:0000256" key="9">
    <source>
        <dbReference type="SAM" id="MobiDB-lite"/>
    </source>
</evidence>